<name>A0A6J4V1Q0_9BACT</name>
<feature type="compositionally biased region" description="Basic residues" evidence="1">
    <location>
        <begin position="101"/>
        <end position="123"/>
    </location>
</feature>
<feature type="compositionally biased region" description="Low complexity" evidence="1">
    <location>
        <begin position="34"/>
        <end position="47"/>
    </location>
</feature>
<evidence type="ECO:0000256" key="1">
    <source>
        <dbReference type="SAM" id="MobiDB-lite"/>
    </source>
</evidence>
<proteinExistence type="predicted"/>
<gene>
    <name evidence="2" type="ORF">AVDCRST_MAG49-2610</name>
</gene>
<feature type="compositionally biased region" description="Basic and acidic residues" evidence="1">
    <location>
        <begin position="265"/>
        <end position="280"/>
    </location>
</feature>
<feature type="region of interest" description="Disordered" evidence="1">
    <location>
        <begin position="34"/>
        <end position="320"/>
    </location>
</feature>
<feature type="compositionally biased region" description="Basic and acidic residues" evidence="1">
    <location>
        <begin position="124"/>
        <end position="136"/>
    </location>
</feature>
<dbReference type="AlphaFoldDB" id="A0A6J4V1Q0"/>
<feature type="non-terminal residue" evidence="2">
    <location>
        <position position="1"/>
    </location>
</feature>
<feature type="compositionally biased region" description="Gly residues" evidence="1">
    <location>
        <begin position="220"/>
        <end position="230"/>
    </location>
</feature>
<accession>A0A6J4V1Q0</accession>
<sequence>GRDRLHDDVRAALAQGPGAGCRPRGAGGVRLLGDLRPLPPLARGAGARRLRLVDPRRGRAGDGPDPADDLRHRADHPLPPRDRRPEGGDDGAPRRGPLPARPRRRGAAQRARRRPRLPARRRPPRDAHRGGRDHPAALRRRLRDLPRQALRGRGCEALRPPGDPGADRDRGQRQAVVRHCRQVRRPGDRHRAQARDHRDVPSGGRPWEAGGRADPRLLGAGRGAVPGPGAGAVRLGRRRLEDPGGAAEPGQLRGLHQGRPRGGHRRDGPLRAERGQDRRGGQAVRRRRVRRGRARPDRPEPGRVLRLLRPRARPHPQGAL</sequence>
<dbReference type="EMBL" id="CADCWG010000175">
    <property type="protein sequence ID" value="CAA9562390.1"/>
    <property type="molecule type" value="Genomic_DNA"/>
</dbReference>
<organism evidence="2">
    <name type="scientific">uncultured Thermomicrobiales bacterium</name>
    <dbReference type="NCBI Taxonomy" id="1645740"/>
    <lineage>
        <taxon>Bacteria</taxon>
        <taxon>Pseudomonadati</taxon>
        <taxon>Thermomicrobiota</taxon>
        <taxon>Thermomicrobia</taxon>
        <taxon>Thermomicrobiales</taxon>
        <taxon>environmental samples</taxon>
    </lineage>
</organism>
<evidence type="ECO:0000313" key="2">
    <source>
        <dbReference type="EMBL" id="CAA9562390.1"/>
    </source>
</evidence>
<reference evidence="2" key="1">
    <citation type="submission" date="2020-02" db="EMBL/GenBank/DDBJ databases">
        <authorList>
            <person name="Meier V. D."/>
        </authorList>
    </citation>
    <scope>NUCLEOTIDE SEQUENCE</scope>
    <source>
        <strain evidence="2">AVDCRST_MAG49</strain>
    </source>
</reference>
<feature type="compositionally biased region" description="Basic and acidic residues" evidence="1">
    <location>
        <begin position="185"/>
        <end position="200"/>
    </location>
</feature>
<feature type="non-terminal residue" evidence="2">
    <location>
        <position position="320"/>
    </location>
</feature>
<feature type="compositionally biased region" description="Basic and acidic residues" evidence="1">
    <location>
        <begin position="294"/>
        <end position="303"/>
    </location>
</feature>
<protein>
    <submittedName>
        <fullName evidence="2">Similar to F420-dependent glucose-6-phosphate dehydrogenase, SCO7290 family</fullName>
    </submittedName>
</protein>
<feature type="compositionally biased region" description="Basic residues" evidence="1">
    <location>
        <begin position="284"/>
        <end position="293"/>
    </location>
</feature>
<feature type="compositionally biased region" description="Basic and acidic residues" evidence="1">
    <location>
        <begin position="51"/>
        <end position="93"/>
    </location>
</feature>